<organism evidence="1 2">
    <name type="scientific">Nocardia transvalensis</name>
    <dbReference type="NCBI Taxonomy" id="37333"/>
    <lineage>
        <taxon>Bacteria</taxon>
        <taxon>Bacillati</taxon>
        <taxon>Actinomycetota</taxon>
        <taxon>Actinomycetes</taxon>
        <taxon>Mycobacteriales</taxon>
        <taxon>Nocardiaceae</taxon>
        <taxon>Nocardia</taxon>
    </lineage>
</organism>
<proteinExistence type="predicted"/>
<evidence type="ECO:0000313" key="1">
    <source>
        <dbReference type="EMBL" id="MBB5915442.1"/>
    </source>
</evidence>
<gene>
    <name evidence="1" type="ORF">BJY24_004354</name>
</gene>
<dbReference type="Proteomes" id="UP000540412">
    <property type="component" value="Unassembled WGS sequence"/>
</dbReference>
<keyword evidence="2" id="KW-1185">Reference proteome</keyword>
<dbReference type="EMBL" id="JACHIT010000002">
    <property type="protein sequence ID" value="MBB5915442.1"/>
    <property type="molecule type" value="Genomic_DNA"/>
</dbReference>
<sequence length="121" mass="12487">MIMHEPIGGHTMKLSFLGKGGSEGGGCPALFSTDTGTYVVQGWETSTAGAVEIPHLLLGFAEPNTFVGATMTDTGRGTFLLHGTALADLEVLAQMDIAPGETAVEVPKVERMFYGNAASAG</sequence>
<dbReference type="AlphaFoldDB" id="A0A7W9PFZ9"/>
<reference evidence="1 2" key="1">
    <citation type="submission" date="2020-08" db="EMBL/GenBank/DDBJ databases">
        <title>Sequencing the genomes of 1000 actinobacteria strains.</title>
        <authorList>
            <person name="Klenk H.-P."/>
        </authorList>
    </citation>
    <scope>NUCLEOTIDE SEQUENCE [LARGE SCALE GENOMIC DNA]</scope>
    <source>
        <strain evidence="1 2">DSM 43582</strain>
    </source>
</reference>
<name>A0A7W9PFZ9_9NOCA</name>
<comment type="caution">
    <text evidence="1">The sequence shown here is derived from an EMBL/GenBank/DDBJ whole genome shotgun (WGS) entry which is preliminary data.</text>
</comment>
<accession>A0A7W9PFZ9</accession>
<evidence type="ECO:0000313" key="2">
    <source>
        <dbReference type="Proteomes" id="UP000540412"/>
    </source>
</evidence>
<protein>
    <submittedName>
        <fullName evidence="1">Uncharacterized protein</fullName>
    </submittedName>
</protein>